<dbReference type="EC" id="2.1.1.-" evidence="7"/>
<evidence type="ECO:0000256" key="3">
    <source>
        <dbReference type="ARBA" id="ARBA00022679"/>
    </source>
</evidence>
<keyword evidence="8" id="KW-1185">Reference proteome</keyword>
<reference evidence="8" key="1">
    <citation type="journal article" date="2019" name="Int. J. Syst. Evol. Microbiol.">
        <title>The Global Catalogue of Microorganisms (GCM) 10K type strain sequencing project: providing services to taxonomists for standard genome sequencing and annotation.</title>
        <authorList>
            <consortium name="The Broad Institute Genomics Platform"/>
            <consortium name="The Broad Institute Genome Sequencing Center for Infectious Disease"/>
            <person name="Wu L."/>
            <person name="Ma J."/>
        </authorList>
    </citation>
    <scope>NUCLEOTIDE SEQUENCE [LARGE SCALE GENOMIC DNA]</scope>
    <source>
        <strain evidence="8">KCTC 3950</strain>
    </source>
</reference>
<dbReference type="EMBL" id="JBHUME010000005">
    <property type="protein sequence ID" value="MFD2611730.1"/>
    <property type="molecule type" value="Genomic_DNA"/>
</dbReference>
<evidence type="ECO:0000313" key="8">
    <source>
        <dbReference type="Proteomes" id="UP001597541"/>
    </source>
</evidence>
<dbReference type="InterPro" id="IPR029063">
    <property type="entry name" value="SAM-dependent_MTases_sf"/>
</dbReference>
<dbReference type="GO" id="GO:0008168">
    <property type="term" value="F:methyltransferase activity"/>
    <property type="evidence" value="ECO:0007669"/>
    <property type="project" value="UniProtKB-KW"/>
</dbReference>
<dbReference type="GO" id="GO:0032259">
    <property type="term" value="P:methylation"/>
    <property type="evidence" value="ECO:0007669"/>
    <property type="project" value="UniProtKB-KW"/>
</dbReference>
<accession>A0ABW5P921</accession>
<comment type="catalytic activity">
    <reaction evidence="5">
        <text>phosphoethanolamine + S-adenosyl-L-methionine = N-methylethanolamine phosphate + S-adenosyl-L-homocysteine + H(+)</text>
        <dbReference type="Rhea" id="RHEA:20365"/>
        <dbReference type="ChEBI" id="CHEBI:15378"/>
        <dbReference type="ChEBI" id="CHEBI:57781"/>
        <dbReference type="ChEBI" id="CHEBI:57856"/>
        <dbReference type="ChEBI" id="CHEBI:58190"/>
        <dbReference type="ChEBI" id="CHEBI:59789"/>
        <dbReference type="EC" id="2.1.1.103"/>
    </reaction>
    <physiologicalReaction direction="left-to-right" evidence="5">
        <dbReference type="Rhea" id="RHEA:20366"/>
    </physiologicalReaction>
</comment>
<keyword evidence="3 7" id="KW-0808">Transferase</keyword>
<evidence type="ECO:0000256" key="2">
    <source>
        <dbReference type="ARBA" id="ARBA00022603"/>
    </source>
</evidence>
<organism evidence="7 8">
    <name type="scientific">Paenibacillus gansuensis</name>
    <dbReference type="NCBI Taxonomy" id="306542"/>
    <lineage>
        <taxon>Bacteria</taxon>
        <taxon>Bacillati</taxon>
        <taxon>Bacillota</taxon>
        <taxon>Bacilli</taxon>
        <taxon>Bacillales</taxon>
        <taxon>Paenibacillaceae</taxon>
        <taxon>Paenibacillus</taxon>
    </lineage>
</organism>
<name>A0ABW5P921_9BACL</name>
<evidence type="ECO:0000256" key="5">
    <source>
        <dbReference type="ARBA" id="ARBA00047622"/>
    </source>
</evidence>
<evidence type="ECO:0000313" key="7">
    <source>
        <dbReference type="EMBL" id="MFD2611730.1"/>
    </source>
</evidence>
<dbReference type="PANTHER" id="PTHR44307">
    <property type="entry name" value="PHOSPHOETHANOLAMINE METHYLTRANSFERASE"/>
    <property type="match status" value="1"/>
</dbReference>
<comment type="caution">
    <text evidence="7">The sequence shown here is derived from an EMBL/GenBank/DDBJ whole genome shotgun (WGS) entry which is preliminary data.</text>
</comment>
<dbReference type="RefSeq" id="WP_377600648.1">
    <property type="nucleotide sequence ID" value="NZ_JBHUME010000005.1"/>
</dbReference>
<comment type="pathway">
    <text evidence="1">Lipid metabolism.</text>
</comment>
<evidence type="ECO:0000256" key="1">
    <source>
        <dbReference type="ARBA" id="ARBA00005189"/>
    </source>
</evidence>
<dbReference type="SUPFAM" id="SSF53335">
    <property type="entry name" value="S-adenosyl-L-methionine-dependent methyltransferases"/>
    <property type="match status" value="1"/>
</dbReference>
<dbReference type="InterPro" id="IPR041698">
    <property type="entry name" value="Methyltransf_25"/>
</dbReference>
<dbReference type="Proteomes" id="UP001597541">
    <property type="component" value="Unassembled WGS sequence"/>
</dbReference>
<dbReference type="CDD" id="cd02440">
    <property type="entry name" value="AdoMet_MTases"/>
    <property type="match status" value="1"/>
</dbReference>
<evidence type="ECO:0000256" key="4">
    <source>
        <dbReference type="ARBA" id="ARBA00025707"/>
    </source>
</evidence>
<dbReference type="Pfam" id="PF13649">
    <property type="entry name" value="Methyltransf_25"/>
    <property type="match status" value="1"/>
</dbReference>
<keyword evidence="2 7" id="KW-0489">Methyltransferase</keyword>
<dbReference type="Gene3D" id="3.40.50.150">
    <property type="entry name" value="Vaccinia Virus protein VP39"/>
    <property type="match status" value="1"/>
</dbReference>
<dbReference type="PANTHER" id="PTHR44307:SF2">
    <property type="entry name" value="PHOSPHOETHANOLAMINE METHYLTRANSFERASE ISOFORM X1"/>
    <property type="match status" value="1"/>
</dbReference>
<feature type="domain" description="Methyltransferase" evidence="6">
    <location>
        <begin position="48"/>
        <end position="139"/>
    </location>
</feature>
<protein>
    <submittedName>
        <fullName evidence="7">SAM-dependent methyltransferase</fullName>
        <ecNumber evidence="7">2.1.1.-</ecNumber>
    </submittedName>
</protein>
<proteinExistence type="predicted"/>
<evidence type="ECO:0000259" key="6">
    <source>
        <dbReference type="Pfam" id="PF13649"/>
    </source>
</evidence>
<sequence>MNDPKATVKAGYDKVSYAYRENDAGSETERYREMAEEFTGKVPKGSKVLDLGCGCGVPAAKLLSSRYRVTGVDLSEVQIERARALVPDAEKFICCDMTEADFSEGEFNGIVSFYAIIHLPVEEQYELFQSIYRWLASGGYFLVTTGHEAWTGTERNWLKVEGADMFWSHHDRDTYAGWFGSIGFDIVNERFIPEGDSGHTLFLLRKPK</sequence>
<gene>
    <name evidence="7" type="ORF">ACFSUF_04760</name>
</gene>
<comment type="pathway">
    <text evidence="4">Phospholipid metabolism.</text>
</comment>